<evidence type="ECO:0000313" key="2">
    <source>
        <dbReference type="EMBL" id="KAJ8931378.1"/>
    </source>
</evidence>
<gene>
    <name evidence="2" type="ORF">NQ314_015723</name>
</gene>
<keyword evidence="3" id="KW-1185">Reference proteome</keyword>
<feature type="compositionally biased region" description="Acidic residues" evidence="1">
    <location>
        <begin position="72"/>
        <end position="88"/>
    </location>
</feature>
<comment type="caution">
    <text evidence="2">The sequence shown here is derived from an EMBL/GenBank/DDBJ whole genome shotgun (WGS) entry which is preliminary data.</text>
</comment>
<sequence length="165" mass="19229">METPKQDEAQWTPVHQVQIEQLSTIRPLAEKTQLHELYKIKNNNLTNVTFYIYYEAEQERLLRLLEEVSSDDDIEMEAESSEHDEDFLEAQSEASDKEQNASSSGSDDEDTEPMRGRLPCFRAHDKTVWWKHSLEPKMRKTRRENIVIHVPGVTQSAKQAKSPMK</sequence>
<dbReference type="AlphaFoldDB" id="A0AAV8WXZ3"/>
<dbReference type="Proteomes" id="UP001162156">
    <property type="component" value="Unassembled WGS sequence"/>
</dbReference>
<evidence type="ECO:0000256" key="1">
    <source>
        <dbReference type="SAM" id="MobiDB-lite"/>
    </source>
</evidence>
<feature type="region of interest" description="Disordered" evidence="1">
    <location>
        <begin position="72"/>
        <end position="119"/>
    </location>
</feature>
<accession>A0AAV8WXZ3</accession>
<protein>
    <submittedName>
        <fullName evidence="2">Uncharacterized protein</fullName>
    </submittedName>
</protein>
<dbReference type="EMBL" id="JANEYF010004382">
    <property type="protein sequence ID" value="KAJ8931378.1"/>
    <property type="molecule type" value="Genomic_DNA"/>
</dbReference>
<proteinExistence type="predicted"/>
<reference evidence="2" key="1">
    <citation type="journal article" date="2023" name="Insect Mol. Biol.">
        <title>Genome sequencing provides insights into the evolution of gene families encoding plant cell wall-degrading enzymes in longhorned beetles.</title>
        <authorList>
            <person name="Shin N.R."/>
            <person name="Okamura Y."/>
            <person name="Kirsch R."/>
            <person name="Pauchet Y."/>
        </authorList>
    </citation>
    <scope>NUCLEOTIDE SEQUENCE</scope>
    <source>
        <strain evidence="2">RBIC_L_NR</strain>
    </source>
</reference>
<evidence type="ECO:0000313" key="3">
    <source>
        <dbReference type="Proteomes" id="UP001162156"/>
    </source>
</evidence>
<name>A0AAV8WXZ3_9CUCU</name>
<organism evidence="2 3">
    <name type="scientific">Rhamnusium bicolor</name>
    <dbReference type="NCBI Taxonomy" id="1586634"/>
    <lineage>
        <taxon>Eukaryota</taxon>
        <taxon>Metazoa</taxon>
        <taxon>Ecdysozoa</taxon>
        <taxon>Arthropoda</taxon>
        <taxon>Hexapoda</taxon>
        <taxon>Insecta</taxon>
        <taxon>Pterygota</taxon>
        <taxon>Neoptera</taxon>
        <taxon>Endopterygota</taxon>
        <taxon>Coleoptera</taxon>
        <taxon>Polyphaga</taxon>
        <taxon>Cucujiformia</taxon>
        <taxon>Chrysomeloidea</taxon>
        <taxon>Cerambycidae</taxon>
        <taxon>Lepturinae</taxon>
        <taxon>Rhagiini</taxon>
        <taxon>Rhamnusium</taxon>
    </lineage>
</organism>